<protein>
    <submittedName>
        <fullName evidence="1">Uncharacterized protein</fullName>
    </submittedName>
</protein>
<gene>
    <name evidence="1" type="ORF">EWU20_03480</name>
</gene>
<keyword evidence="2" id="KW-1185">Reference proteome</keyword>
<dbReference type="Proteomes" id="UP000293583">
    <property type="component" value="Unassembled WGS sequence"/>
</dbReference>
<dbReference type="EMBL" id="SEWY01000002">
    <property type="protein sequence ID" value="TBH74210.1"/>
    <property type="molecule type" value="Genomic_DNA"/>
</dbReference>
<name>A0A4Q9BDH0_9BACT</name>
<sequence>MKLTNLLSLVAILAVATSCDYQKNNTIKQKDVRKGDEYVYGVHPDSAAVQSKLTYDAKPELEVKANAIREKLFKGKAINQGN</sequence>
<accession>A0A4Q9BDH0</accession>
<dbReference type="RefSeq" id="WP_130894818.1">
    <property type="nucleotide sequence ID" value="NZ_JAANOL010000002.1"/>
</dbReference>
<dbReference type="PROSITE" id="PS51257">
    <property type="entry name" value="PROKAR_LIPOPROTEIN"/>
    <property type="match status" value="1"/>
</dbReference>
<evidence type="ECO:0000313" key="1">
    <source>
        <dbReference type="EMBL" id="TBH74210.1"/>
    </source>
</evidence>
<dbReference type="AlphaFoldDB" id="A0A4Q9BDH0"/>
<dbReference type="OrthoDB" id="965885at2"/>
<comment type="caution">
    <text evidence="1">The sequence shown here is derived from an EMBL/GenBank/DDBJ whole genome shotgun (WGS) entry which is preliminary data.</text>
</comment>
<evidence type="ECO:0000313" key="2">
    <source>
        <dbReference type="Proteomes" id="UP000293583"/>
    </source>
</evidence>
<proteinExistence type="predicted"/>
<reference evidence="1 2" key="1">
    <citation type="submission" date="2019-02" db="EMBL/GenBank/DDBJ databases">
        <title>Genome of a new Bacteroidetes strain.</title>
        <authorList>
            <person name="Pitt A."/>
        </authorList>
    </citation>
    <scope>NUCLEOTIDE SEQUENCE [LARGE SCALE GENOMIC DNA]</scope>
    <source>
        <strain evidence="1 2">103A-SOEBACH</strain>
    </source>
</reference>
<organism evidence="1 2">
    <name type="scientific">Aquirufa antheringensis</name>
    <dbReference type="NCBI Taxonomy" id="2516559"/>
    <lineage>
        <taxon>Bacteria</taxon>
        <taxon>Pseudomonadati</taxon>
        <taxon>Bacteroidota</taxon>
        <taxon>Cytophagia</taxon>
        <taxon>Cytophagales</taxon>
        <taxon>Flectobacillaceae</taxon>
        <taxon>Aquirufa</taxon>
    </lineage>
</organism>